<evidence type="ECO:0000313" key="3">
    <source>
        <dbReference type="Proteomes" id="UP000000639"/>
    </source>
</evidence>
<dbReference type="InterPro" id="IPR043519">
    <property type="entry name" value="NT_sf"/>
</dbReference>
<protein>
    <submittedName>
        <fullName evidence="2">DNA polymerase, beta domain protein region</fullName>
    </submittedName>
</protein>
<dbReference type="OrthoDB" id="5899752at2"/>
<sequence>MPNQADLLAAIQRLAANNQDISVVWLYGSRAADNFKSHSDFDIAIAFKNFKLSVIDKYLRPNELAIDWAIELGLPSEMLSIVDINQAPIYLAYNIIEDGQVIYETQTSRVYRERNRIYSQYEHQIIENAKNEK</sequence>
<dbReference type="CDD" id="cd05403">
    <property type="entry name" value="NT_KNTase_like"/>
    <property type="match status" value="1"/>
</dbReference>
<keyword evidence="3" id="KW-1185">Reference proteome</keyword>
<dbReference type="InterPro" id="IPR052930">
    <property type="entry name" value="TA_antitoxin_MntA"/>
</dbReference>
<dbReference type="InterPro" id="IPR041633">
    <property type="entry name" value="Polbeta"/>
</dbReference>
<dbReference type="Proteomes" id="UP000000639">
    <property type="component" value="Chromosome"/>
</dbReference>
<reference evidence="2 3" key="1">
    <citation type="submission" date="2007-01" db="EMBL/GenBank/DDBJ databases">
        <title>Complete sequence of Psychromonas ingrahamii 37.</title>
        <authorList>
            <consortium name="US DOE Joint Genome Institute"/>
            <person name="Copeland A."/>
            <person name="Lucas S."/>
            <person name="Lapidus A."/>
            <person name="Barry K."/>
            <person name="Detter J.C."/>
            <person name="Glavina del Rio T."/>
            <person name="Hammon N."/>
            <person name="Israni S."/>
            <person name="Dalin E."/>
            <person name="Tice H."/>
            <person name="Pitluck S."/>
            <person name="Thompson L.S."/>
            <person name="Brettin T."/>
            <person name="Bruce D."/>
            <person name="Han C."/>
            <person name="Tapia R."/>
            <person name="Schmutz J."/>
            <person name="Larimer F."/>
            <person name="Land M."/>
            <person name="Hauser L."/>
            <person name="Kyrpides N."/>
            <person name="Ivanova N."/>
            <person name="Staley J."/>
            <person name="Richardson P."/>
        </authorList>
    </citation>
    <scope>NUCLEOTIDE SEQUENCE [LARGE SCALE GENOMIC DNA]</scope>
    <source>
        <strain evidence="2 3">37</strain>
    </source>
</reference>
<dbReference type="SUPFAM" id="SSF81301">
    <property type="entry name" value="Nucleotidyltransferase"/>
    <property type="match status" value="1"/>
</dbReference>
<dbReference type="KEGG" id="pin:Ping_0760"/>
<name>A2BNC5_PSYIN</name>
<dbReference type="AlphaFoldDB" id="A2BNC5"/>
<dbReference type="eggNOG" id="COG1669">
    <property type="taxonomic scope" value="Bacteria"/>
</dbReference>
<feature type="domain" description="Polymerase beta nucleotidyltransferase" evidence="1">
    <location>
        <begin position="11"/>
        <end position="106"/>
    </location>
</feature>
<dbReference type="HOGENOM" id="CLU_2001183_0_0_6"/>
<evidence type="ECO:0000259" key="1">
    <source>
        <dbReference type="Pfam" id="PF18765"/>
    </source>
</evidence>
<organism evidence="2 3">
    <name type="scientific">Psychromonas ingrahamii (strain DSM 17664 / CCUG 51855 / 37)</name>
    <dbReference type="NCBI Taxonomy" id="357804"/>
    <lineage>
        <taxon>Bacteria</taxon>
        <taxon>Pseudomonadati</taxon>
        <taxon>Pseudomonadota</taxon>
        <taxon>Gammaproteobacteria</taxon>
        <taxon>Alteromonadales</taxon>
        <taxon>Psychromonadaceae</taxon>
        <taxon>Psychromonas</taxon>
    </lineage>
</organism>
<dbReference type="Pfam" id="PF18765">
    <property type="entry name" value="Polbeta"/>
    <property type="match status" value="1"/>
</dbReference>
<proteinExistence type="predicted"/>
<accession>A2BNC5</accession>
<evidence type="ECO:0000313" key="2">
    <source>
        <dbReference type="EMBL" id="ABM79880.1"/>
    </source>
</evidence>
<dbReference type="PANTHER" id="PTHR43852:SF3">
    <property type="entry name" value="NUCLEOTIDYLTRANSFERASE"/>
    <property type="match status" value="1"/>
</dbReference>
<dbReference type="PANTHER" id="PTHR43852">
    <property type="entry name" value="NUCLEOTIDYLTRANSFERASE"/>
    <property type="match status" value="1"/>
</dbReference>
<gene>
    <name evidence="2" type="ordered locus">Ping_0760</name>
</gene>
<dbReference type="STRING" id="357804.Ping_0760"/>
<dbReference type="EMBL" id="CP000510">
    <property type="protein sequence ID" value="ABM79880.1"/>
    <property type="molecule type" value="Genomic_DNA"/>
</dbReference>
<dbReference type="Gene3D" id="3.30.460.10">
    <property type="entry name" value="Beta Polymerase, domain 2"/>
    <property type="match status" value="1"/>
</dbReference>
<dbReference type="NCBIfam" id="NF047752">
    <property type="entry name" value="MntA_antitoxin"/>
    <property type="match status" value="1"/>
</dbReference>
<dbReference type="RefSeq" id="WP_011769171.1">
    <property type="nucleotide sequence ID" value="NC_008709.1"/>
</dbReference>